<keyword evidence="2" id="KW-1185">Reference proteome</keyword>
<sequence length="45" mass="5559">MYQIVCKNKLFLIGKPKEILKYLKLKKEECETIKEFIDLYFCREK</sequence>
<reference evidence="1" key="1">
    <citation type="submission" date="2020-07" db="EMBL/GenBank/DDBJ databases">
        <title>Koleobacter methoxysyntrophicus gen. nov., sp. nov., a novel anaerobic bacterium isolated from deep subsurface oil field and proposal of Koleobacterales ord. nov. in the phylum Firmicutes.</title>
        <authorList>
            <person name="Sakamoto S."/>
            <person name="Tamaki H."/>
        </authorList>
    </citation>
    <scope>NUCLEOTIDE SEQUENCE</scope>
    <source>
        <strain evidence="1">NRmbB1</strain>
    </source>
</reference>
<organism evidence="1 2">
    <name type="scientific">Koleobacter methoxysyntrophicus</name>
    <dbReference type="NCBI Taxonomy" id="2751313"/>
    <lineage>
        <taxon>Bacteria</taxon>
        <taxon>Bacillati</taxon>
        <taxon>Bacillota</taxon>
        <taxon>Clostridia</taxon>
        <taxon>Koleobacterales</taxon>
        <taxon>Koleobacteraceae</taxon>
        <taxon>Koleobacter</taxon>
    </lineage>
</organism>
<accession>A0A8A0RNU9</accession>
<dbReference type="Proteomes" id="UP000662904">
    <property type="component" value="Chromosome"/>
</dbReference>
<protein>
    <submittedName>
        <fullName evidence="1">Uncharacterized protein</fullName>
    </submittedName>
</protein>
<dbReference type="EMBL" id="CP059066">
    <property type="protein sequence ID" value="QSQ10075.1"/>
    <property type="molecule type" value="Genomic_DNA"/>
</dbReference>
<name>A0A8A0RNU9_9FIRM</name>
<dbReference type="AlphaFoldDB" id="A0A8A0RNU9"/>
<gene>
    <name evidence="1" type="ORF">H0A61_02467</name>
</gene>
<evidence type="ECO:0000313" key="1">
    <source>
        <dbReference type="EMBL" id="QSQ10075.1"/>
    </source>
</evidence>
<proteinExistence type="predicted"/>
<evidence type="ECO:0000313" key="2">
    <source>
        <dbReference type="Proteomes" id="UP000662904"/>
    </source>
</evidence>
<dbReference type="KEGG" id="kme:H0A61_02467"/>